<evidence type="ECO:0000313" key="2">
    <source>
        <dbReference type="Proteomes" id="UP000030672"/>
    </source>
</evidence>
<keyword evidence="2" id="KW-1185">Reference proteome</keyword>
<protein>
    <recommendedName>
        <fullName evidence="3">F-box domain-containing protein</fullName>
    </recommendedName>
</protein>
<reference evidence="1 2" key="1">
    <citation type="journal article" date="2014" name="BMC Genomics">
        <title>Genome sequencing of four Aureobasidium pullulans varieties: biotechnological potential, stress tolerance, and description of new species.</title>
        <authorList>
            <person name="Gostin Ar C."/>
            <person name="Ohm R.A."/>
            <person name="Kogej T."/>
            <person name="Sonjak S."/>
            <person name="Turk M."/>
            <person name="Zajc J."/>
            <person name="Zalar P."/>
            <person name="Grube M."/>
            <person name="Sun H."/>
            <person name="Han J."/>
            <person name="Sharma A."/>
            <person name="Chiniquy J."/>
            <person name="Ngan C.Y."/>
            <person name="Lipzen A."/>
            <person name="Barry K."/>
            <person name="Grigoriev I.V."/>
            <person name="Gunde-Cimerman N."/>
        </authorList>
    </citation>
    <scope>NUCLEOTIDE SEQUENCE [LARGE SCALE GENOMIC DNA]</scope>
    <source>
        <strain evidence="1 2">CBS 110374</strain>
    </source>
</reference>
<dbReference type="AlphaFoldDB" id="A0A074VWI4"/>
<evidence type="ECO:0000313" key="1">
    <source>
        <dbReference type="EMBL" id="KEQ62087.1"/>
    </source>
</evidence>
<evidence type="ECO:0008006" key="3">
    <source>
        <dbReference type="Google" id="ProtNLM"/>
    </source>
</evidence>
<accession>A0A074VWI4</accession>
<organism evidence="1 2">
    <name type="scientific">Aureobasidium melanogenum (strain CBS 110374)</name>
    <name type="common">Aureobasidium pullulans var. melanogenum</name>
    <dbReference type="NCBI Taxonomy" id="1043003"/>
    <lineage>
        <taxon>Eukaryota</taxon>
        <taxon>Fungi</taxon>
        <taxon>Dikarya</taxon>
        <taxon>Ascomycota</taxon>
        <taxon>Pezizomycotina</taxon>
        <taxon>Dothideomycetes</taxon>
        <taxon>Dothideomycetidae</taxon>
        <taxon>Dothideales</taxon>
        <taxon>Saccotheciaceae</taxon>
        <taxon>Aureobasidium</taxon>
    </lineage>
</organism>
<proteinExistence type="predicted"/>
<dbReference type="Proteomes" id="UP000030672">
    <property type="component" value="Unassembled WGS sequence"/>
</dbReference>
<dbReference type="EMBL" id="KL584835">
    <property type="protein sequence ID" value="KEQ62087.1"/>
    <property type="molecule type" value="Genomic_DNA"/>
</dbReference>
<dbReference type="RefSeq" id="XP_040879110.1">
    <property type="nucleotide sequence ID" value="XM_041028204.1"/>
</dbReference>
<dbReference type="HOGENOM" id="CLU_1815419_0_0_1"/>
<name>A0A074VWI4_AURM1</name>
<dbReference type="GeneID" id="63921577"/>
<gene>
    <name evidence="1" type="ORF">M437DRAFT_84998</name>
</gene>
<sequence>MVKDPSRFALEILTLIAMLTNVEDLPSFRLVCRAFHDVATRWFGEAFFTERAHVLSHISMAELLLMSSNSKVGPYIRQLGFNSILLPLPSFIRAHETGLNGRALVSRAAARHEQFVCLESGIFEQQLMLVLHNFKIWGSHPI</sequence>